<accession>A0A4P2QZZ3</accession>
<dbReference type="EMBL" id="CP012672">
    <property type="protein sequence ID" value="AUX35896.1"/>
    <property type="molecule type" value="Genomic_DNA"/>
</dbReference>
<sequence>MSELSALEAALLQIVNEGRGEYSWYAIVSHLSDMDVPRDPDAMVALKELARCGLLRRHVNPGSPQDKWEITSIGLEALQRRLADEDK</sequence>
<organism evidence="1 2">
    <name type="scientific">Sorangium cellulosum</name>
    <name type="common">Polyangium cellulosum</name>
    <dbReference type="NCBI Taxonomy" id="56"/>
    <lineage>
        <taxon>Bacteria</taxon>
        <taxon>Pseudomonadati</taxon>
        <taxon>Myxococcota</taxon>
        <taxon>Polyangia</taxon>
        <taxon>Polyangiales</taxon>
        <taxon>Polyangiaceae</taxon>
        <taxon>Sorangium</taxon>
    </lineage>
</organism>
<evidence type="ECO:0000313" key="2">
    <source>
        <dbReference type="Proteomes" id="UP000295497"/>
    </source>
</evidence>
<evidence type="ECO:0000313" key="1">
    <source>
        <dbReference type="EMBL" id="AUX35896.1"/>
    </source>
</evidence>
<name>A0A4P2QZZ3_SORCE</name>
<dbReference type="Proteomes" id="UP000295497">
    <property type="component" value="Chromosome"/>
</dbReference>
<protein>
    <recommendedName>
        <fullName evidence="3">Transcription regulator PadR N-terminal domain-containing protein</fullName>
    </recommendedName>
</protein>
<reference evidence="1 2" key="1">
    <citation type="submission" date="2015-09" db="EMBL/GenBank/DDBJ databases">
        <title>Sorangium comparison.</title>
        <authorList>
            <person name="Zaburannyi N."/>
            <person name="Bunk B."/>
            <person name="Overmann J."/>
            <person name="Mueller R."/>
        </authorList>
    </citation>
    <scope>NUCLEOTIDE SEQUENCE [LARGE SCALE GENOMIC DNA]</scope>
    <source>
        <strain evidence="1 2">So ce836</strain>
    </source>
</reference>
<gene>
    <name evidence="1" type="ORF">SOCE836_080980</name>
</gene>
<dbReference type="RefSeq" id="WP_207217601.1">
    <property type="nucleotide sequence ID" value="NZ_CP012672.1"/>
</dbReference>
<proteinExistence type="predicted"/>
<dbReference type="AlphaFoldDB" id="A0A4P2QZZ3"/>
<evidence type="ECO:0008006" key="3">
    <source>
        <dbReference type="Google" id="ProtNLM"/>
    </source>
</evidence>